<name>A0A6V7NHM4_ANACO</name>
<evidence type="ECO:0000313" key="2">
    <source>
        <dbReference type="EMBL" id="CAD1817924.1"/>
    </source>
</evidence>
<dbReference type="EMBL" id="LR862138">
    <property type="protein sequence ID" value="CAD1817924.1"/>
    <property type="molecule type" value="Genomic_DNA"/>
</dbReference>
<organism evidence="2">
    <name type="scientific">Ananas comosus var. bracteatus</name>
    <name type="common">red pineapple</name>
    <dbReference type="NCBI Taxonomy" id="296719"/>
    <lineage>
        <taxon>Eukaryota</taxon>
        <taxon>Viridiplantae</taxon>
        <taxon>Streptophyta</taxon>
        <taxon>Embryophyta</taxon>
        <taxon>Tracheophyta</taxon>
        <taxon>Spermatophyta</taxon>
        <taxon>Magnoliopsida</taxon>
        <taxon>Liliopsida</taxon>
        <taxon>Poales</taxon>
        <taxon>Bromeliaceae</taxon>
        <taxon>Bromelioideae</taxon>
        <taxon>Ananas</taxon>
    </lineage>
</organism>
<dbReference type="AlphaFoldDB" id="A0A6V7NHM4"/>
<dbReference type="InterPro" id="IPR057670">
    <property type="entry name" value="SH3_retrovirus"/>
</dbReference>
<gene>
    <name evidence="2" type="ORF">CB5_LOCUS1135</name>
</gene>
<evidence type="ECO:0000259" key="1">
    <source>
        <dbReference type="Pfam" id="PF25597"/>
    </source>
</evidence>
<feature type="domain" description="Retroviral polymerase SH3-like" evidence="1">
    <location>
        <begin position="2"/>
        <end position="33"/>
    </location>
</feature>
<sequence length="105" mass="12044">MGVKGYKLWDPIAKKKVISWDVVFDEKAMPRKDHQEAQREEQSKTTQIQVERQEAVELTAASVACRHICRVSGRVRVVLARNRREKELRAVRVGVRALKSTKAGF</sequence>
<protein>
    <recommendedName>
        <fullName evidence="1">Retroviral polymerase SH3-like domain-containing protein</fullName>
    </recommendedName>
</protein>
<reference evidence="2" key="1">
    <citation type="submission" date="2020-07" db="EMBL/GenBank/DDBJ databases">
        <authorList>
            <person name="Lin J."/>
        </authorList>
    </citation>
    <scope>NUCLEOTIDE SEQUENCE</scope>
</reference>
<accession>A0A6V7NHM4</accession>
<dbReference type="Pfam" id="PF25597">
    <property type="entry name" value="SH3_retrovirus"/>
    <property type="match status" value="1"/>
</dbReference>
<proteinExistence type="predicted"/>